<gene>
    <name evidence="12" type="primary">LOC102805869</name>
</gene>
<evidence type="ECO:0000256" key="2">
    <source>
        <dbReference type="ARBA" id="ARBA00004906"/>
    </source>
</evidence>
<dbReference type="EC" id="2.3.2.27" evidence="9"/>
<dbReference type="InterPro" id="IPR039399">
    <property type="entry name" value="Deltex_C_sf"/>
</dbReference>
<keyword evidence="9" id="KW-0963">Cytoplasm</keyword>
<dbReference type="InterPro" id="IPR039398">
    <property type="entry name" value="Deltex_fam"/>
</dbReference>
<name>A0ABM0LWG7_SACKO</name>
<dbReference type="Pfam" id="PF13445">
    <property type="entry name" value="zf-RING_UBOX"/>
    <property type="match status" value="1"/>
</dbReference>
<evidence type="ECO:0000256" key="1">
    <source>
        <dbReference type="ARBA" id="ARBA00000900"/>
    </source>
</evidence>
<evidence type="ECO:0000313" key="12">
    <source>
        <dbReference type="RefSeq" id="XP_006812108.1"/>
    </source>
</evidence>
<dbReference type="InterPro" id="IPR039396">
    <property type="entry name" value="Deltex_C"/>
</dbReference>
<keyword evidence="6 8" id="KW-0863">Zinc-finger</keyword>
<accession>A0ABM0LWG7</accession>
<dbReference type="InterPro" id="IPR013083">
    <property type="entry name" value="Znf_RING/FYVE/PHD"/>
</dbReference>
<dbReference type="SUPFAM" id="SSF57850">
    <property type="entry name" value="RING/U-box"/>
    <property type="match status" value="1"/>
</dbReference>
<evidence type="ECO:0000256" key="5">
    <source>
        <dbReference type="ARBA" id="ARBA00022723"/>
    </source>
</evidence>
<evidence type="ECO:0000256" key="7">
    <source>
        <dbReference type="ARBA" id="ARBA00022833"/>
    </source>
</evidence>
<evidence type="ECO:0000256" key="6">
    <source>
        <dbReference type="ARBA" id="ARBA00022771"/>
    </source>
</evidence>
<dbReference type="CDD" id="cd16459">
    <property type="entry name" value="RING-H2_DTX1-like"/>
    <property type="match status" value="1"/>
</dbReference>
<sequence length="204" mass="22717">DCPICFEELCSNSGYEENKASSVVYKLDKCGHVFHKSCLAAMYNSGPKDGSLQCPTCKAIYGVKHGNQPAGSMDYHVIPYSLPGYRESETIRIIYNIPPGTQGPEHPHPGKRYSARGFPRHCYLPNNDEGRKALRLLIIAWDRRLLFTIGTSATTSEPNTVTWNEIHHKTEFGSNLTGHGYPDPQYLDNLLMELGTQGVTEADL</sequence>
<dbReference type="Gene3D" id="3.30.40.10">
    <property type="entry name" value="Zinc/RING finger domain, C3HC4 (zinc finger)"/>
    <property type="match status" value="1"/>
</dbReference>
<feature type="domain" description="RING-type" evidence="10">
    <location>
        <begin position="2"/>
        <end position="58"/>
    </location>
</feature>
<proteinExistence type="inferred from homology"/>
<dbReference type="Pfam" id="PF18102">
    <property type="entry name" value="DTC"/>
    <property type="match status" value="1"/>
</dbReference>
<comment type="catalytic activity">
    <reaction evidence="1 9">
        <text>S-ubiquitinyl-[E2 ubiquitin-conjugating enzyme]-L-cysteine + [acceptor protein]-L-lysine = [E2 ubiquitin-conjugating enzyme]-L-cysteine + N(6)-ubiquitinyl-[acceptor protein]-L-lysine.</text>
        <dbReference type="EC" id="2.3.2.27"/>
    </reaction>
</comment>
<evidence type="ECO:0000313" key="11">
    <source>
        <dbReference type="Proteomes" id="UP000694865"/>
    </source>
</evidence>
<dbReference type="PROSITE" id="PS50089">
    <property type="entry name" value="ZF_RING_2"/>
    <property type="match status" value="1"/>
</dbReference>
<evidence type="ECO:0000256" key="9">
    <source>
        <dbReference type="RuleBase" id="RU367105"/>
    </source>
</evidence>
<dbReference type="CDD" id="cd09633">
    <property type="entry name" value="Deltex_C"/>
    <property type="match status" value="1"/>
</dbReference>
<evidence type="ECO:0000256" key="8">
    <source>
        <dbReference type="PROSITE-ProRule" id="PRU00175"/>
    </source>
</evidence>
<dbReference type="RefSeq" id="XP_006812108.1">
    <property type="nucleotide sequence ID" value="XM_006812045.1"/>
</dbReference>
<protein>
    <recommendedName>
        <fullName evidence="9">E3 ubiquitin-protein ligase</fullName>
        <ecNumber evidence="9">2.3.2.27</ecNumber>
    </recommendedName>
</protein>
<organism evidence="11 12">
    <name type="scientific">Saccoglossus kowalevskii</name>
    <name type="common">Acorn worm</name>
    <dbReference type="NCBI Taxonomy" id="10224"/>
    <lineage>
        <taxon>Eukaryota</taxon>
        <taxon>Metazoa</taxon>
        <taxon>Hemichordata</taxon>
        <taxon>Enteropneusta</taxon>
        <taxon>Harrimaniidae</taxon>
        <taxon>Saccoglossus</taxon>
    </lineage>
</organism>
<comment type="pathway">
    <text evidence="2 9">Protein modification; protein ubiquitination.</text>
</comment>
<keyword evidence="5 9" id="KW-0479">Metal-binding</keyword>
<keyword evidence="11" id="KW-1185">Reference proteome</keyword>
<dbReference type="Gene3D" id="3.30.390.130">
    <property type="match status" value="1"/>
</dbReference>
<evidence type="ECO:0000256" key="4">
    <source>
        <dbReference type="ARBA" id="ARBA00022679"/>
    </source>
</evidence>
<evidence type="ECO:0000256" key="3">
    <source>
        <dbReference type="ARBA" id="ARBA00009413"/>
    </source>
</evidence>
<dbReference type="Proteomes" id="UP000694865">
    <property type="component" value="Unplaced"/>
</dbReference>
<dbReference type="InterPro" id="IPR001841">
    <property type="entry name" value="Znf_RING"/>
</dbReference>
<reference evidence="12" key="1">
    <citation type="submission" date="2025-08" db="UniProtKB">
        <authorList>
            <consortium name="RefSeq"/>
        </authorList>
    </citation>
    <scope>IDENTIFICATION</scope>
    <source>
        <tissue evidence="12">Testes</tissue>
    </source>
</reference>
<dbReference type="SMART" id="SM00184">
    <property type="entry name" value="RING"/>
    <property type="match status" value="1"/>
</dbReference>
<dbReference type="PANTHER" id="PTHR12622">
    <property type="entry name" value="DELTEX-RELATED"/>
    <property type="match status" value="1"/>
</dbReference>
<keyword evidence="7 9" id="KW-0862">Zinc</keyword>
<feature type="non-terminal residue" evidence="12">
    <location>
        <position position="1"/>
    </location>
</feature>
<dbReference type="GeneID" id="102805869"/>
<dbReference type="InterPro" id="IPR027370">
    <property type="entry name" value="Znf-RING_euk"/>
</dbReference>
<evidence type="ECO:0000259" key="10">
    <source>
        <dbReference type="PROSITE" id="PS50089"/>
    </source>
</evidence>
<comment type="subcellular location">
    <subcellularLocation>
        <location evidence="9">Cytoplasm</location>
    </subcellularLocation>
</comment>
<comment type="similarity">
    <text evidence="3 9">Belongs to the Deltex family.</text>
</comment>
<keyword evidence="4 9" id="KW-0808">Transferase</keyword>